<evidence type="ECO:0000313" key="3">
    <source>
        <dbReference type="EMBL" id="ATQ77705.1"/>
    </source>
</evidence>
<dbReference type="AlphaFoldDB" id="A0A2D2DRV6"/>
<dbReference type="PROSITE" id="PS50990">
    <property type="entry name" value="PEPTIDASE_C39"/>
    <property type="match status" value="1"/>
</dbReference>
<organism evidence="3 4">
    <name type="scientific">Massilia violaceinigra</name>
    <dbReference type="NCBI Taxonomy" id="2045208"/>
    <lineage>
        <taxon>Bacteria</taxon>
        <taxon>Pseudomonadati</taxon>
        <taxon>Pseudomonadota</taxon>
        <taxon>Betaproteobacteria</taxon>
        <taxon>Burkholderiales</taxon>
        <taxon>Oxalobacteraceae</taxon>
        <taxon>Telluria group</taxon>
        <taxon>Massilia</taxon>
    </lineage>
</organism>
<dbReference type="EMBL" id="CP024608">
    <property type="protein sequence ID" value="ATQ77705.1"/>
    <property type="molecule type" value="Genomic_DNA"/>
</dbReference>
<feature type="transmembrane region" description="Helical" evidence="1">
    <location>
        <begin position="14"/>
        <end position="37"/>
    </location>
</feature>
<feature type="domain" description="Peptidase C39" evidence="2">
    <location>
        <begin position="17"/>
        <end position="136"/>
    </location>
</feature>
<keyword evidence="1" id="KW-0812">Transmembrane</keyword>
<proteinExistence type="predicted"/>
<dbReference type="Pfam" id="PF03412">
    <property type="entry name" value="Peptidase_C39"/>
    <property type="match status" value="1"/>
</dbReference>
<keyword evidence="1" id="KW-0472">Membrane</keyword>
<dbReference type="Gene3D" id="3.90.70.10">
    <property type="entry name" value="Cysteine proteinases"/>
    <property type="match status" value="1"/>
</dbReference>
<dbReference type="GO" id="GO:0005524">
    <property type="term" value="F:ATP binding"/>
    <property type="evidence" value="ECO:0007669"/>
    <property type="project" value="InterPro"/>
</dbReference>
<dbReference type="KEGG" id="mass:CR152_26755"/>
<dbReference type="GO" id="GO:0016020">
    <property type="term" value="C:membrane"/>
    <property type="evidence" value="ECO:0007669"/>
    <property type="project" value="InterPro"/>
</dbReference>
<dbReference type="RefSeq" id="WP_099880126.1">
    <property type="nucleotide sequence ID" value="NZ_CP024608.1"/>
</dbReference>
<dbReference type="Proteomes" id="UP000229897">
    <property type="component" value="Chromosome"/>
</dbReference>
<keyword evidence="1" id="KW-1133">Transmembrane helix</keyword>
<evidence type="ECO:0000259" key="2">
    <source>
        <dbReference type="PROSITE" id="PS50990"/>
    </source>
</evidence>
<keyword evidence="4" id="KW-1185">Reference proteome</keyword>
<dbReference type="GO" id="GO:0006508">
    <property type="term" value="P:proteolysis"/>
    <property type="evidence" value="ECO:0007669"/>
    <property type="project" value="InterPro"/>
</dbReference>
<evidence type="ECO:0000256" key="1">
    <source>
        <dbReference type="SAM" id="Phobius"/>
    </source>
</evidence>
<gene>
    <name evidence="3" type="ORF">CR152_26755</name>
</gene>
<accession>A0A2D2DRV6</accession>
<dbReference type="GO" id="GO:0008233">
    <property type="term" value="F:peptidase activity"/>
    <property type="evidence" value="ECO:0007669"/>
    <property type="project" value="InterPro"/>
</dbReference>
<name>A0A2D2DRV6_9BURK</name>
<dbReference type="InterPro" id="IPR005074">
    <property type="entry name" value="Peptidase_C39"/>
</dbReference>
<dbReference type="OrthoDB" id="8554730at2"/>
<reference evidence="3" key="1">
    <citation type="submission" date="2017-10" db="EMBL/GenBank/DDBJ databases">
        <title>Massilia psychrophilum sp. nov., a novel purple-pigmented bacterium isolated from Tianshan glacier, Xinjiang Municipality, China.</title>
        <authorList>
            <person name="Wang H."/>
        </authorList>
    </citation>
    <scope>NUCLEOTIDE SEQUENCE [LARGE SCALE GENOMIC DNA]</scope>
    <source>
        <strain evidence="3">B2</strain>
    </source>
</reference>
<protein>
    <recommendedName>
        <fullName evidence="2">Peptidase C39 domain-containing protein</fullName>
    </recommendedName>
</protein>
<evidence type="ECO:0000313" key="4">
    <source>
        <dbReference type="Proteomes" id="UP000229897"/>
    </source>
</evidence>
<sequence>MATAPFFRGGRLPLILQTEVAECGLACLAMVASYLGLRTDLAALRARFSISLNGISMLSLVEYADRLRLSSRPVLLTLEELPHLRTPAILHWGENHFVVLSRATAKEVLIHDPAVGLRRLSYEETSRKFTGSALELAPTTDFAPSDERRKISVKALMGKLDGWWQSVSLLFVMALARIFRE</sequence>